<dbReference type="InParanoid" id="A2F9A2"/>
<dbReference type="VEuPathDB" id="TrichDB:TVAG_270100"/>
<proteinExistence type="predicted"/>
<dbReference type="KEGG" id="tva:4756323"/>
<dbReference type="Proteomes" id="UP000001542">
    <property type="component" value="Unassembled WGS sequence"/>
</dbReference>
<reference evidence="1" key="2">
    <citation type="journal article" date="2007" name="Science">
        <title>Draft genome sequence of the sexually transmitted pathogen Trichomonas vaginalis.</title>
        <authorList>
            <person name="Carlton J.M."/>
            <person name="Hirt R.P."/>
            <person name="Silva J.C."/>
            <person name="Delcher A.L."/>
            <person name="Schatz M."/>
            <person name="Zhao Q."/>
            <person name="Wortman J.R."/>
            <person name="Bidwell S.L."/>
            <person name="Alsmark U.C.M."/>
            <person name="Besteiro S."/>
            <person name="Sicheritz-Ponten T."/>
            <person name="Noel C.J."/>
            <person name="Dacks J.B."/>
            <person name="Foster P.G."/>
            <person name="Simillion C."/>
            <person name="Van de Peer Y."/>
            <person name="Miranda-Saavedra D."/>
            <person name="Barton G.J."/>
            <person name="Westrop G.D."/>
            <person name="Mueller S."/>
            <person name="Dessi D."/>
            <person name="Fiori P.L."/>
            <person name="Ren Q."/>
            <person name="Paulsen I."/>
            <person name="Zhang H."/>
            <person name="Bastida-Corcuera F.D."/>
            <person name="Simoes-Barbosa A."/>
            <person name="Brown M.T."/>
            <person name="Hayes R.D."/>
            <person name="Mukherjee M."/>
            <person name="Okumura C.Y."/>
            <person name="Schneider R."/>
            <person name="Smith A.J."/>
            <person name="Vanacova S."/>
            <person name="Villalvazo M."/>
            <person name="Haas B.J."/>
            <person name="Pertea M."/>
            <person name="Feldblyum T.V."/>
            <person name="Utterback T.R."/>
            <person name="Shu C.L."/>
            <person name="Osoegawa K."/>
            <person name="de Jong P.J."/>
            <person name="Hrdy I."/>
            <person name="Horvathova L."/>
            <person name="Zubacova Z."/>
            <person name="Dolezal P."/>
            <person name="Malik S.B."/>
            <person name="Logsdon J.M. Jr."/>
            <person name="Henze K."/>
            <person name="Gupta A."/>
            <person name="Wang C.C."/>
            <person name="Dunne R.L."/>
            <person name="Upcroft J.A."/>
            <person name="Upcroft P."/>
            <person name="White O."/>
            <person name="Salzberg S.L."/>
            <person name="Tang P."/>
            <person name="Chiu C.-H."/>
            <person name="Lee Y.-S."/>
            <person name="Embley T.M."/>
            <person name="Coombs G.H."/>
            <person name="Mottram J.C."/>
            <person name="Tachezy J."/>
            <person name="Fraser-Liggett C.M."/>
            <person name="Johnson P.J."/>
        </authorList>
    </citation>
    <scope>NUCLEOTIDE SEQUENCE [LARGE SCALE GENOMIC DNA]</scope>
    <source>
        <strain evidence="1">G3</strain>
    </source>
</reference>
<organism evidence="1 2">
    <name type="scientific">Trichomonas vaginalis (strain ATCC PRA-98 / G3)</name>
    <dbReference type="NCBI Taxonomy" id="412133"/>
    <lineage>
        <taxon>Eukaryota</taxon>
        <taxon>Metamonada</taxon>
        <taxon>Parabasalia</taxon>
        <taxon>Trichomonadida</taxon>
        <taxon>Trichomonadidae</taxon>
        <taxon>Trichomonas</taxon>
    </lineage>
</organism>
<evidence type="ECO:0000313" key="2">
    <source>
        <dbReference type="Proteomes" id="UP000001542"/>
    </source>
</evidence>
<sequence>MDTYIELIPYYATRTAIVVLSLFHEIFDLVDYSRSHDQLEFKVDLYMEKNSVLNGNGALLFKELGSERNIYLENPKEHPYDSWLYINDLTKQFDDISKVKPDFKYSIQDLQNFNQICLAEITSITASTPISPLSRQLDLYKITGQLREAFEDIYNGEDKANIPQGKELEYLIEKENNPLLMISIESISKIPNKKVRDEYFQKVYDSL</sequence>
<protein>
    <submittedName>
        <fullName evidence="1">Uncharacterized protein</fullName>
    </submittedName>
</protein>
<gene>
    <name evidence="1" type="ORF">TVAG_270100</name>
</gene>
<accession>A2F9A2</accession>
<dbReference type="VEuPathDB" id="TrichDB:TVAGG3_0321950"/>
<dbReference type="EMBL" id="DS113672">
    <property type="protein sequence ID" value="EAX98525.1"/>
    <property type="molecule type" value="Genomic_DNA"/>
</dbReference>
<keyword evidence="2" id="KW-1185">Reference proteome</keyword>
<dbReference type="AlphaFoldDB" id="A2F9A2"/>
<evidence type="ECO:0000313" key="1">
    <source>
        <dbReference type="EMBL" id="EAX98525.1"/>
    </source>
</evidence>
<reference evidence="1" key="1">
    <citation type="submission" date="2006-10" db="EMBL/GenBank/DDBJ databases">
        <authorList>
            <person name="Amadeo P."/>
            <person name="Zhao Q."/>
            <person name="Wortman J."/>
            <person name="Fraser-Liggett C."/>
            <person name="Carlton J."/>
        </authorList>
    </citation>
    <scope>NUCLEOTIDE SEQUENCE</scope>
    <source>
        <strain evidence="1">G3</strain>
    </source>
</reference>
<name>A2F9A2_TRIV3</name>